<reference evidence="2" key="1">
    <citation type="submission" date="2021-01" db="EMBL/GenBank/DDBJ databases">
        <authorList>
            <consortium name="Genoscope - CEA"/>
            <person name="William W."/>
        </authorList>
    </citation>
    <scope>NUCLEOTIDE SEQUENCE</scope>
</reference>
<keyword evidence="1" id="KW-0472">Membrane</keyword>
<evidence type="ECO:0000313" key="2">
    <source>
        <dbReference type="EMBL" id="CAD8071059.1"/>
    </source>
</evidence>
<protein>
    <submittedName>
        <fullName evidence="2">Uncharacterized protein</fullName>
    </submittedName>
</protein>
<name>A0A8S1LV08_PARPR</name>
<feature type="transmembrane region" description="Helical" evidence="1">
    <location>
        <begin position="61"/>
        <end position="85"/>
    </location>
</feature>
<dbReference type="AlphaFoldDB" id="A0A8S1LV08"/>
<evidence type="ECO:0000256" key="1">
    <source>
        <dbReference type="SAM" id="Phobius"/>
    </source>
</evidence>
<dbReference type="Proteomes" id="UP000688137">
    <property type="component" value="Unassembled WGS sequence"/>
</dbReference>
<gene>
    <name evidence="2" type="ORF">PPRIM_AZ9-3.1.T0460276</name>
</gene>
<dbReference type="EMBL" id="CAJJDM010000046">
    <property type="protein sequence ID" value="CAD8071059.1"/>
    <property type="molecule type" value="Genomic_DNA"/>
</dbReference>
<keyword evidence="3" id="KW-1185">Reference proteome</keyword>
<comment type="caution">
    <text evidence="2">The sequence shown here is derived from an EMBL/GenBank/DDBJ whole genome shotgun (WGS) entry which is preliminary data.</text>
</comment>
<accession>A0A8S1LV08</accession>
<keyword evidence="1" id="KW-0812">Transmembrane</keyword>
<proteinExistence type="predicted"/>
<keyword evidence="1" id="KW-1133">Transmembrane helix</keyword>
<organism evidence="2 3">
    <name type="scientific">Paramecium primaurelia</name>
    <dbReference type="NCBI Taxonomy" id="5886"/>
    <lineage>
        <taxon>Eukaryota</taxon>
        <taxon>Sar</taxon>
        <taxon>Alveolata</taxon>
        <taxon>Ciliophora</taxon>
        <taxon>Intramacronucleata</taxon>
        <taxon>Oligohymenophorea</taxon>
        <taxon>Peniculida</taxon>
        <taxon>Parameciidae</taxon>
        <taxon>Paramecium</taxon>
    </lineage>
</organism>
<evidence type="ECO:0000313" key="3">
    <source>
        <dbReference type="Proteomes" id="UP000688137"/>
    </source>
</evidence>
<sequence length="151" mass="17400">MIDLILYTENGYYLYYPIQSANEDRDHSIYLNITAYNSYSSCLAEFQLAWVQQDSQVNSLAWFYAVLSLLLLLILIVIIVVVYGYCQKQSQIGKQDKDLPLERIGDDQSEYGVELQGAAYNQLMLGDVFKDLLRSNRGKKQTVSYLDELQD</sequence>